<dbReference type="InterPro" id="IPR010621">
    <property type="entry name" value="DUF1214"/>
</dbReference>
<dbReference type="EMBL" id="JBHSNW010000017">
    <property type="protein sequence ID" value="MFC5819192.1"/>
    <property type="molecule type" value="Genomic_DNA"/>
</dbReference>
<evidence type="ECO:0000259" key="1">
    <source>
        <dbReference type="Pfam" id="PF06742"/>
    </source>
</evidence>
<dbReference type="Pfam" id="PF06742">
    <property type="entry name" value="DUF1214"/>
    <property type="match status" value="2"/>
</dbReference>
<sequence length="365" mass="40240">MEEIERMADALEAWRRFVRALDEAGETVAGLAGPDAGVDVAEGFRYVLHVLADQVDRAGTRDSGRPLFLPGVTPVRKLFFDNPDTEYDIALISSRRSYRIRGDRGTVPYLAFCVYGANTGDGRPTRVTNLNDERIAFGPDGSFEITLSPEARPGTWIPLAPGAHTVIARQYFLDRARDRPARFTIEALDDPGPDPVFDDARFVASTRSAAAFVTAATRVARQRAEQAEATPNRFAEHRGHGLYGTPDAGYVICWYSLEPDQALVVEARPPRCRYWGVHLANRWGQSLDHRSRTTALNARSATLAPDGTLRVVVAHADPGEPNWLDTAGHPRGWVLFRWLLTDDVVIPEARVVPHPARRTGPGGPT</sequence>
<reference evidence="3" key="1">
    <citation type="journal article" date="2019" name="Int. J. Syst. Evol. Microbiol.">
        <title>The Global Catalogue of Microorganisms (GCM) 10K type strain sequencing project: providing services to taxonomists for standard genome sequencing and annotation.</title>
        <authorList>
            <consortium name="The Broad Institute Genomics Platform"/>
            <consortium name="The Broad Institute Genome Sequencing Center for Infectious Disease"/>
            <person name="Wu L."/>
            <person name="Ma J."/>
        </authorList>
    </citation>
    <scope>NUCLEOTIDE SEQUENCE [LARGE SCALE GENOMIC DNA]</scope>
    <source>
        <strain evidence="3">CGMCC 4.7106</strain>
    </source>
</reference>
<dbReference type="RefSeq" id="WP_219550859.1">
    <property type="nucleotide sequence ID" value="NZ_JAHKRN010000063.1"/>
</dbReference>
<feature type="domain" description="DUF1214" evidence="1">
    <location>
        <begin position="95"/>
        <end position="171"/>
    </location>
</feature>
<gene>
    <name evidence="2" type="ORF">ACFPUY_29195</name>
</gene>
<comment type="caution">
    <text evidence="2">The sequence shown here is derived from an EMBL/GenBank/DDBJ whole genome shotgun (WGS) entry which is preliminary data.</text>
</comment>
<protein>
    <submittedName>
        <fullName evidence="2">DUF1214 domain-containing protein</fullName>
    </submittedName>
</protein>
<dbReference type="Proteomes" id="UP001596096">
    <property type="component" value="Unassembled WGS sequence"/>
</dbReference>
<evidence type="ECO:0000313" key="2">
    <source>
        <dbReference type="EMBL" id="MFC5819192.1"/>
    </source>
</evidence>
<accession>A0ABW1C1J5</accession>
<keyword evidence="3" id="KW-1185">Reference proteome</keyword>
<evidence type="ECO:0000313" key="3">
    <source>
        <dbReference type="Proteomes" id="UP001596096"/>
    </source>
</evidence>
<organism evidence="2 3">
    <name type="scientific">Nonomuraea harbinensis</name>
    <dbReference type="NCBI Taxonomy" id="1286938"/>
    <lineage>
        <taxon>Bacteria</taxon>
        <taxon>Bacillati</taxon>
        <taxon>Actinomycetota</taxon>
        <taxon>Actinomycetes</taxon>
        <taxon>Streptosporangiales</taxon>
        <taxon>Streptosporangiaceae</taxon>
        <taxon>Nonomuraea</taxon>
    </lineage>
</organism>
<feature type="domain" description="DUF1214" evidence="1">
    <location>
        <begin position="263"/>
        <end position="330"/>
    </location>
</feature>
<name>A0ABW1C1J5_9ACTN</name>
<proteinExistence type="predicted"/>